<proteinExistence type="predicted"/>
<evidence type="ECO:0000313" key="4">
    <source>
        <dbReference type="Proteomes" id="UP000477070"/>
    </source>
</evidence>
<comment type="caution">
    <text evidence="3">The sequence shown here is derived from an EMBL/GenBank/DDBJ whole genome shotgun (WGS) entry which is preliminary data.</text>
</comment>
<sequence length="150" mass="17109">MSRFEKRLFYVWSGIFAFIVGLFFILSFVSRDRIYEANLEYKDSKILESNVANSLANGSHVSPPPLRMGVGGWVIESKNDFIEYNVKIKFKNQFFRAQKDLSDIEIMDFKFVDSNVDSNIESMEVTNVTSKQHSIESSNNNGGGGKALRF</sequence>
<organism evidence="3 4">
    <name type="scientific">Helicobacter saguini</name>
    <dbReference type="NCBI Taxonomy" id="1548018"/>
    <lineage>
        <taxon>Bacteria</taxon>
        <taxon>Pseudomonadati</taxon>
        <taxon>Campylobacterota</taxon>
        <taxon>Epsilonproteobacteria</taxon>
        <taxon>Campylobacterales</taxon>
        <taxon>Helicobacteraceae</taxon>
        <taxon>Helicobacter</taxon>
    </lineage>
</organism>
<protein>
    <submittedName>
        <fullName evidence="3">Uncharacterized protein</fullName>
    </submittedName>
</protein>
<evidence type="ECO:0000256" key="2">
    <source>
        <dbReference type="SAM" id="Phobius"/>
    </source>
</evidence>
<reference evidence="3 4" key="1">
    <citation type="submission" date="2019-12" db="EMBL/GenBank/DDBJ databases">
        <title>Multi-Generational Helicobacter saguini Isolates.</title>
        <authorList>
            <person name="Mannion A."/>
            <person name="Shen Z."/>
            <person name="Fox J.G."/>
        </authorList>
    </citation>
    <scope>NUCLEOTIDE SEQUENCE [LARGE SCALE GENOMIC DNA]</scope>
    <source>
        <strain evidence="4">16-048 (F4)</strain>
    </source>
</reference>
<keyword evidence="2" id="KW-0812">Transmembrane</keyword>
<dbReference type="AlphaFoldDB" id="A0A6L7D407"/>
<name>A0A6L7D407_9HELI</name>
<feature type="compositionally biased region" description="Gly residues" evidence="1">
    <location>
        <begin position="141"/>
        <end position="150"/>
    </location>
</feature>
<accession>A0A6L7D407</accession>
<feature type="region of interest" description="Disordered" evidence="1">
    <location>
        <begin position="128"/>
        <end position="150"/>
    </location>
</feature>
<feature type="transmembrane region" description="Helical" evidence="2">
    <location>
        <begin position="9"/>
        <end position="29"/>
    </location>
</feature>
<keyword evidence="2" id="KW-1133">Transmembrane helix</keyword>
<keyword evidence="2" id="KW-0472">Membrane</keyword>
<dbReference type="Proteomes" id="UP000477070">
    <property type="component" value="Unassembled WGS sequence"/>
</dbReference>
<evidence type="ECO:0000256" key="1">
    <source>
        <dbReference type="SAM" id="MobiDB-lite"/>
    </source>
</evidence>
<dbReference type="RefSeq" id="WP_118949098.1">
    <property type="nucleotide sequence ID" value="NZ_QBIU01000001.1"/>
</dbReference>
<gene>
    <name evidence="3" type="ORF">DCO61_02565</name>
</gene>
<evidence type="ECO:0000313" key="3">
    <source>
        <dbReference type="EMBL" id="MWV68937.1"/>
    </source>
</evidence>
<dbReference type="EMBL" id="QBIU01000001">
    <property type="protein sequence ID" value="MWV68937.1"/>
    <property type="molecule type" value="Genomic_DNA"/>
</dbReference>
<feature type="compositionally biased region" description="Polar residues" evidence="1">
    <location>
        <begin position="128"/>
        <end position="138"/>
    </location>
</feature>